<dbReference type="InterPro" id="IPR044066">
    <property type="entry name" value="TRIAD_supradom"/>
</dbReference>
<proteinExistence type="predicted"/>
<dbReference type="CDD" id="cd20336">
    <property type="entry name" value="Rcat_RBR"/>
    <property type="match status" value="1"/>
</dbReference>
<keyword evidence="2" id="KW-0479">Metal-binding</keyword>
<dbReference type="EMBL" id="JAHUTJ010000866">
    <property type="protein sequence ID" value="MED6264211.1"/>
    <property type="molecule type" value="Genomic_DNA"/>
</dbReference>
<evidence type="ECO:0000256" key="5">
    <source>
        <dbReference type="ARBA" id="ARBA00022786"/>
    </source>
</evidence>
<dbReference type="PROSITE" id="PS51873">
    <property type="entry name" value="TRIAD"/>
    <property type="match status" value="1"/>
</dbReference>
<keyword evidence="4" id="KW-0863">Zinc-finger</keyword>
<accession>A0ABU7CQ01</accession>
<name>A0ABU7CQ01_9TELE</name>
<dbReference type="Gene3D" id="1.20.120.1750">
    <property type="match status" value="2"/>
</dbReference>
<evidence type="ECO:0000256" key="4">
    <source>
        <dbReference type="ARBA" id="ARBA00022771"/>
    </source>
</evidence>
<dbReference type="SUPFAM" id="SSF57850">
    <property type="entry name" value="RING/U-box"/>
    <property type="match status" value="1"/>
</dbReference>
<dbReference type="Proteomes" id="UP001352852">
    <property type="component" value="Unassembled WGS sequence"/>
</dbReference>
<keyword evidence="5" id="KW-0833">Ubl conjugation pathway</keyword>
<keyword evidence="3" id="KW-0677">Repeat</keyword>
<evidence type="ECO:0000256" key="2">
    <source>
        <dbReference type="ARBA" id="ARBA00022723"/>
    </source>
</evidence>
<gene>
    <name evidence="8" type="ORF">CHARACLAT_012515</name>
</gene>
<evidence type="ECO:0000256" key="1">
    <source>
        <dbReference type="ARBA" id="ARBA00022679"/>
    </source>
</evidence>
<evidence type="ECO:0000256" key="3">
    <source>
        <dbReference type="ARBA" id="ARBA00022737"/>
    </source>
</evidence>
<organism evidence="8 9">
    <name type="scientific">Characodon lateralis</name>
    <dbReference type="NCBI Taxonomy" id="208331"/>
    <lineage>
        <taxon>Eukaryota</taxon>
        <taxon>Metazoa</taxon>
        <taxon>Chordata</taxon>
        <taxon>Craniata</taxon>
        <taxon>Vertebrata</taxon>
        <taxon>Euteleostomi</taxon>
        <taxon>Actinopterygii</taxon>
        <taxon>Neopterygii</taxon>
        <taxon>Teleostei</taxon>
        <taxon>Neoteleostei</taxon>
        <taxon>Acanthomorphata</taxon>
        <taxon>Ovalentaria</taxon>
        <taxon>Atherinomorphae</taxon>
        <taxon>Cyprinodontiformes</taxon>
        <taxon>Goodeidae</taxon>
        <taxon>Characodon</taxon>
    </lineage>
</organism>
<sequence>MNIQGQDFAEKRYDPLDKTLKFVNREDDLDPVSYDYNSLRAEMSCGHAVTPDSLTQWCRSQLDEGICKFRCPAVVEGTKLCNRLWSYQEVRRLADLTVDEIADFEQQMANLSVSEYCEVQSCPKCKTSVERKDLSNLCVECVICSADQKNTYLFCWQCQKKWKGPGPRSDRCNNDGCINRDLQLLQTCKYISLPEVEGVTSCPSVRACPVCGMKVEHNQKYCKNVTCPRCRTTFCFVCLKRKTECVKTSSPYKICPSGVAPRQTRIPVWKK</sequence>
<reference evidence="8 9" key="1">
    <citation type="submission" date="2021-06" db="EMBL/GenBank/DDBJ databases">
        <authorList>
            <person name="Palmer J.M."/>
        </authorList>
    </citation>
    <scope>NUCLEOTIDE SEQUENCE [LARGE SCALE GENOMIC DNA]</scope>
    <source>
        <strain evidence="8 9">CL_MEX2019</strain>
        <tissue evidence="8">Muscle</tissue>
    </source>
</reference>
<keyword evidence="6" id="KW-0862">Zinc</keyword>
<evidence type="ECO:0000313" key="8">
    <source>
        <dbReference type="EMBL" id="MED6264211.1"/>
    </source>
</evidence>
<keyword evidence="1" id="KW-0808">Transferase</keyword>
<dbReference type="Pfam" id="PF22191">
    <property type="entry name" value="IBR_1"/>
    <property type="match status" value="1"/>
</dbReference>
<comment type="caution">
    <text evidence="8">The sequence shown here is derived from an EMBL/GenBank/DDBJ whole genome shotgun (WGS) entry which is preliminary data.</text>
</comment>
<keyword evidence="9" id="KW-1185">Reference proteome</keyword>
<evidence type="ECO:0000259" key="7">
    <source>
        <dbReference type="PROSITE" id="PS51873"/>
    </source>
</evidence>
<evidence type="ECO:0000313" key="9">
    <source>
        <dbReference type="Proteomes" id="UP001352852"/>
    </source>
</evidence>
<feature type="domain" description="RING-type" evidence="7">
    <location>
        <begin position="23"/>
        <end position="259"/>
    </location>
</feature>
<evidence type="ECO:0000256" key="6">
    <source>
        <dbReference type="ARBA" id="ARBA00022833"/>
    </source>
</evidence>
<protein>
    <recommendedName>
        <fullName evidence="7">RING-type domain-containing protein</fullName>
    </recommendedName>
</protein>